<keyword evidence="3" id="KW-1185">Reference proteome</keyword>
<evidence type="ECO:0000256" key="1">
    <source>
        <dbReference type="SAM" id="SignalP"/>
    </source>
</evidence>
<sequence length="100" mass="11952">MPLLFILFLFSICFPCAERSKQTKMVEIAKCRCCKSWCLNKHGLYCYYFDIQLVDYIFLPLFQSFLLTFCTHCTLELQSSEHQQLKKVQMQAINLIFLEY</sequence>
<feature type="signal peptide" evidence="1">
    <location>
        <begin position="1"/>
        <end position="19"/>
    </location>
</feature>
<proteinExistence type="predicted"/>
<accession>A0A2P5D8U1</accession>
<dbReference type="Proteomes" id="UP000237105">
    <property type="component" value="Unassembled WGS sequence"/>
</dbReference>
<name>A0A2P5D8U1_PARAD</name>
<gene>
    <name evidence="2" type="ORF">PanWU01x14_085050</name>
</gene>
<evidence type="ECO:0000313" key="3">
    <source>
        <dbReference type="Proteomes" id="UP000237105"/>
    </source>
</evidence>
<dbReference type="OrthoDB" id="10321922at2759"/>
<evidence type="ECO:0008006" key="4">
    <source>
        <dbReference type="Google" id="ProtNLM"/>
    </source>
</evidence>
<feature type="chain" id="PRO_5015143165" description="Secreted protein" evidence="1">
    <location>
        <begin position="20"/>
        <end position="100"/>
    </location>
</feature>
<dbReference type="AlphaFoldDB" id="A0A2P5D8U1"/>
<evidence type="ECO:0000313" key="2">
    <source>
        <dbReference type="EMBL" id="PON69721.1"/>
    </source>
</evidence>
<reference evidence="3" key="1">
    <citation type="submission" date="2016-06" db="EMBL/GenBank/DDBJ databases">
        <title>Parallel loss of symbiosis genes in relatives of nitrogen-fixing non-legume Parasponia.</title>
        <authorList>
            <person name="Van Velzen R."/>
            <person name="Holmer R."/>
            <person name="Bu F."/>
            <person name="Rutten L."/>
            <person name="Van Zeijl A."/>
            <person name="Liu W."/>
            <person name="Santuari L."/>
            <person name="Cao Q."/>
            <person name="Sharma T."/>
            <person name="Shen D."/>
            <person name="Roswanjaya Y."/>
            <person name="Wardhani T."/>
            <person name="Kalhor M.S."/>
            <person name="Jansen J."/>
            <person name="Van den Hoogen J."/>
            <person name="Gungor B."/>
            <person name="Hartog M."/>
            <person name="Hontelez J."/>
            <person name="Verver J."/>
            <person name="Yang W.-C."/>
            <person name="Schijlen E."/>
            <person name="Repin R."/>
            <person name="Schilthuizen M."/>
            <person name="Schranz E."/>
            <person name="Heidstra R."/>
            <person name="Miyata K."/>
            <person name="Fedorova E."/>
            <person name="Kohlen W."/>
            <person name="Bisseling T."/>
            <person name="Smit S."/>
            <person name="Geurts R."/>
        </authorList>
    </citation>
    <scope>NUCLEOTIDE SEQUENCE [LARGE SCALE GENOMIC DNA]</scope>
    <source>
        <strain evidence="3">cv. WU1-14</strain>
    </source>
</reference>
<comment type="caution">
    <text evidence="2">The sequence shown here is derived from an EMBL/GenBank/DDBJ whole genome shotgun (WGS) entry which is preliminary data.</text>
</comment>
<organism evidence="2 3">
    <name type="scientific">Parasponia andersonii</name>
    <name type="common">Sponia andersonii</name>
    <dbReference type="NCBI Taxonomy" id="3476"/>
    <lineage>
        <taxon>Eukaryota</taxon>
        <taxon>Viridiplantae</taxon>
        <taxon>Streptophyta</taxon>
        <taxon>Embryophyta</taxon>
        <taxon>Tracheophyta</taxon>
        <taxon>Spermatophyta</taxon>
        <taxon>Magnoliopsida</taxon>
        <taxon>eudicotyledons</taxon>
        <taxon>Gunneridae</taxon>
        <taxon>Pentapetalae</taxon>
        <taxon>rosids</taxon>
        <taxon>fabids</taxon>
        <taxon>Rosales</taxon>
        <taxon>Cannabaceae</taxon>
        <taxon>Parasponia</taxon>
    </lineage>
</organism>
<protein>
    <recommendedName>
        <fullName evidence="4">Secreted protein</fullName>
    </recommendedName>
</protein>
<dbReference type="EMBL" id="JXTB01000054">
    <property type="protein sequence ID" value="PON69721.1"/>
    <property type="molecule type" value="Genomic_DNA"/>
</dbReference>
<keyword evidence="1" id="KW-0732">Signal</keyword>